<comment type="caution">
    <text evidence="2">The sequence shown here is derived from an EMBL/GenBank/DDBJ whole genome shotgun (WGS) entry which is preliminary data.</text>
</comment>
<gene>
    <name evidence="2" type="ORF">THAOC_01576</name>
</gene>
<name>K0TDA4_THAOC</name>
<evidence type="ECO:0000313" key="2">
    <source>
        <dbReference type="EMBL" id="EJK76648.1"/>
    </source>
</evidence>
<evidence type="ECO:0000313" key="3">
    <source>
        <dbReference type="Proteomes" id="UP000266841"/>
    </source>
</evidence>
<organism evidence="2 3">
    <name type="scientific">Thalassiosira oceanica</name>
    <name type="common">Marine diatom</name>
    <dbReference type="NCBI Taxonomy" id="159749"/>
    <lineage>
        <taxon>Eukaryota</taxon>
        <taxon>Sar</taxon>
        <taxon>Stramenopiles</taxon>
        <taxon>Ochrophyta</taxon>
        <taxon>Bacillariophyta</taxon>
        <taxon>Coscinodiscophyceae</taxon>
        <taxon>Thalassiosirophycidae</taxon>
        <taxon>Thalassiosirales</taxon>
        <taxon>Thalassiosiraceae</taxon>
        <taxon>Thalassiosira</taxon>
    </lineage>
</organism>
<evidence type="ECO:0008006" key="4">
    <source>
        <dbReference type="Google" id="ProtNLM"/>
    </source>
</evidence>
<dbReference type="EMBL" id="AGNL01001890">
    <property type="protein sequence ID" value="EJK76648.1"/>
    <property type="molecule type" value="Genomic_DNA"/>
</dbReference>
<dbReference type="InterPro" id="IPR008972">
    <property type="entry name" value="Cupredoxin"/>
</dbReference>
<dbReference type="OrthoDB" id="2015260at2759"/>
<evidence type="ECO:0000256" key="1">
    <source>
        <dbReference type="SAM" id="MobiDB-lite"/>
    </source>
</evidence>
<dbReference type="Proteomes" id="UP000266841">
    <property type="component" value="Unassembled WGS sequence"/>
</dbReference>
<proteinExistence type="predicted"/>
<feature type="compositionally biased region" description="Basic and acidic residues" evidence="1">
    <location>
        <begin position="258"/>
        <end position="275"/>
    </location>
</feature>
<dbReference type="AlphaFoldDB" id="K0TDA4"/>
<feature type="non-terminal residue" evidence="2">
    <location>
        <position position="1"/>
    </location>
</feature>
<dbReference type="Gene3D" id="2.60.40.420">
    <property type="entry name" value="Cupredoxins - blue copper proteins"/>
    <property type="match status" value="1"/>
</dbReference>
<reference evidence="2 3" key="1">
    <citation type="journal article" date="2012" name="Genome Biol.">
        <title>Genome and low-iron response of an oceanic diatom adapted to chronic iron limitation.</title>
        <authorList>
            <person name="Lommer M."/>
            <person name="Specht M."/>
            <person name="Roy A.S."/>
            <person name="Kraemer L."/>
            <person name="Andreson R."/>
            <person name="Gutowska M.A."/>
            <person name="Wolf J."/>
            <person name="Bergner S.V."/>
            <person name="Schilhabel M.B."/>
            <person name="Klostermeier U.C."/>
            <person name="Beiko R.G."/>
            <person name="Rosenstiel P."/>
            <person name="Hippler M."/>
            <person name="Laroche J."/>
        </authorList>
    </citation>
    <scope>NUCLEOTIDE SEQUENCE [LARGE SCALE GENOMIC DNA]</scope>
    <source>
        <strain evidence="2 3">CCMP1005</strain>
    </source>
</reference>
<dbReference type="SUPFAM" id="SSF49503">
    <property type="entry name" value="Cupredoxins"/>
    <property type="match status" value="1"/>
</dbReference>
<feature type="region of interest" description="Disordered" evidence="1">
    <location>
        <begin position="236"/>
        <end position="306"/>
    </location>
</feature>
<sequence length="331" mass="35985">RPGINGPYLEEVYLSGIGSLGERWSSGSSAAPVPWTPGEGAGSQRADQRRRLPSCRAGCTAALRQKRATRSFDDLKAANERARGRCAGRMRSRATQTHSEPTIPWTELCRADSSNRRHDRANPNRVLPLWNPGHTFLVTTEADGTANVTVDWRVTSYDDVTVRIGSVVEFVYAPYHDVYVHPTGDCSTDGRVFVSDEEDEWGTYTFDEEGTVTFACDVADGAHCRAGQIVNFNVLPADDHDHEGDHSDAGHSDANAKVAEEEGRDHKEDDHDHSDAGLTGDADTDTKASEEEDASQEEVSAPAETISEESGAAMFSEIHFAAALSAIMAMM</sequence>
<accession>K0TDA4</accession>
<feature type="compositionally biased region" description="Basic and acidic residues" evidence="1">
    <location>
        <begin position="237"/>
        <end position="251"/>
    </location>
</feature>
<feature type="region of interest" description="Disordered" evidence="1">
    <location>
        <begin position="25"/>
        <end position="51"/>
    </location>
</feature>
<protein>
    <recommendedName>
        <fullName evidence="4">Phytocyanin domain-containing protein</fullName>
    </recommendedName>
</protein>
<keyword evidence="3" id="KW-1185">Reference proteome</keyword>